<sequence>MNIEKLIDVNQQNAEKEVYLPDQEKIASGNPEQGIWNVFSSKDEKFNAGIWDSQAGKWQVSYSEDEYCVILEGGSIIHDKDGNTKTVKAGDHFMVPAGFSGDWEVPNYCKKSM</sequence>
<dbReference type="InterPro" id="IPR011051">
    <property type="entry name" value="RmlC_Cupin_sf"/>
</dbReference>
<evidence type="ECO:0000313" key="2">
    <source>
        <dbReference type="EMBL" id="EAT13858.1"/>
    </source>
</evidence>
<dbReference type="SUPFAM" id="SSF51182">
    <property type="entry name" value="RmlC-like cupins"/>
    <property type="match status" value="1"/>
</dbReference>
<dbReference type="PANTHER" id="PTHR40943">
    <property type="entry name" value="CYTOPLASMIC PROTEIN-RELATED"/>
    <property type="match status" value="1"/>
</dbReference>
<dbReference type="EMBL" id="AAQH01000001">
    <property type="protein sequence ID" value="EAT13858.1"/>
    <property type="molecule type" value="Genomic_DNA"/>
</dbReference>
<evidence type="ECO:0000259" key="1">
    <source>
        <dbReference type="Pfam" id="PF05899"/>
    </source>
</evidence>
<proteinExistence type="predicted"/>
<feature type="domain" description="(S)-ureidoglycine aminohydrolase cupin" evidence="1">
    <location>
        <begin position="41"/>
        <end position="111"/>
    </location>
</feature>
<dbReference type="HOGENOM" id="CLU_147448_1_1_6"/>
<dbReference type="STRING" id="207949.RED65_10709"/>
<dbReference type="CDD" id="cd02227">
    <property type="entry name" value="cupin_TM1112-like"/>
    <property type="match status" value="1"/>
</dbReference>
<name>Q1N5T4_9GAMM</name>
<dbReference type="InterPro" id="IPR008579">
    <property type="entry name" value="UGlyAH_Cupin_dom"/>
</dbReference>
<organism evidence="2 3">
    <name type="scientific">Bermanella marisrubri</name>
    <dbReference type="NCBI Taxonomy" id="207949"/>
    <lineage>
        <taxon>Bacteria</taxon>
        <taxon>Pseudomonadati</taxon>
        <taxon>Pseudomonadota</taxon>
        <taxon>Gammaproteobacteria</taxon>
        <taxon>Oceanospirillales</taxon>
        <taxon>Oceanospirillaceae</taxon>
        <taxon>Bermanella</taxon>
    </lineage>
</organism>
<protein>
    <recommendedName>
        <fullName evidence="1">(S)-ureidoglycine aminohydrolase cupin domain-containing protein</fullName>
    </recommendedName>
</protein>
<dbReference type="InterPro" id="IPR014710">
    <property type="entry name" value="RmlC-like_jellyroll"/>
</dbReference>
<reference evidence="2 3" key="1">
    <citation type="submission" date="2006-03" db="EMBL/GenBank/DDBJ databases">
        <authorList>
            <person name="Pinhassi J."/>
            <person name="Pedros-Alio C."/>
            <person name="Ferriera S."/>
            <person name="Johnson J."/>
            <person name="Kravitz S."/>
            <person name="Halpern A."/>
            <person name="Remington K."/>
            <person name="Beeson K."/>
            <person name="Tran B."/>
            <person name="Rogers Y.-H."/>
            <person name="Friedman R."/>
            <person name="Venter J.C."/>
        </authorList>
    </citation>
    <scope>NUCLEOTIDE SEQUENCE [LARGE SCALE GENOMIC DNA]</scope>
    <source>
        <strain evidence="2 3">RED65</strain>
    </source>
</reference>
<dbReference type="Proteomes" id="UP000004263">
    <property type="component" value="Unassembled WGS sequence"/>
</dbReference>
<comment type="caution">
    <text evidence="2">The sequence shown here is derived from an EMBL/GenBank/DDBJ whole genome shotgun (WGS) entry which is preliminary data.</text>
</comment>
<gene>
    <name evidence="2" type="ORF">RED65_10709</name>
</gene>
<evidence type="ECO:0000313" key="3">
    <source>
        <dbReference type="Proteomes" id="UP000004263"/>
    </source>
</evidence>
<dbReference type="RefSeq" id="WP_007017279.1">
    <property type="nucleotide sequence ID" value="NZ_CH724113.1"/>
</dbReference>
<dbReference type="Gene3D" id="2.60.120.10">
    <property type="entry name" value="Jelly Rolls"/>
    <property type="match status" value="1"/>
</dbReference>
<dbReference type="OrthoDB" id="9799053at2"/>
<dbReference type="AlphaFoldDB" id="Q1N5T4"/>
<dbReference type="PANTHER" id="PTHR40943:SF2">
    <property type="entry name" value="(S)-UREIDOGLYCINE AMINOHYDROLASE CUPIN DOMAIN-CONTAINING PROTEIN"/>
    <property type="match status" value="1"/>
</dbReference>
<accession>Q1N5T4</accession>
<keyword evidence="3" id="KW-1185">Reference proteome</keyword>
<dbReference type="Pfam" id="PF05899">
    <property type="entry name" value="Cupin_3"/>
    <property type="match status" value="1"/>
</dbReference>